<keyword evidence="2" id="KW-0902">Two-component regulatory system</keyword>
<dbReference type="AlphaFoldDB" id="A0A6B2LYJ1"/>
<dbReference type="Gene3D" id="3.40.50.2300">
    <property type="match status" value="1"/>
</dbReference>
<keyword evidence="1 3" id="KW-0597">Phosphoprotein</keyword>
<dbReference type="EMBL" id="GIBP01012582">
    <property type="protein sequence ID" value="NDV41551.1"/>
    <property type="molecule type" value="Transcribed_RNA"/>
</dbReference>
<protein>
    <recommendedName>
        <fullName evidence="4">Response regulatory domain-containing protein</fullName>
    </recommendedName>
</protein>
<reference evidence="5" key="1">
    <citation type="journal article" date="2020" name="J. Eukaryot. Microbiol.">
        <title>De novo Sequencing, Assembly and Annotation of the Transcriptome for the Free-Living Testate Amoeba Arcella intermedia.</title>
        <authorList>
            <person name="Ribeiro G.M."/>
            <person name="Porfirio-Sousa A.L."/>
            <person name="Maurer-Alcala X.X."/>
            <person name="Katz L.A."/>
            <person name="Lahr D.J.G."/>
        </authorList>
    </citation>
    <scope>NUCLEOTIDE SEQUENCE</scope>
</reference>
<name>A0A6B2LYJ1_9EUKA</name>
<dbReference type="PANTHER" id="PTHR45339">
    <property type="entry name" value="HYBRID SIGNAL TRANSDUCTION HISTIDINE KINASE J"/>
    <property type="match status" value="1"/>
</dbReference>
<dbReference type="PANTHER" id="PTHR45339:SF1">
    <property type="entry name" value="HYBRID SIGNAL TRANSDUCTION HISTIDINE KINASE J"/>
    <property type="match status" value="1"/>
</dbReference>
<dbReference type="PROSITE" id="PS50110">
    <property type="entry name" value="RESPONSE_REGULATORY"/>
    <property type="match status" value="1"/>
</dbReference>
<feature type="modified residue" description="4-aspartylphosphate" evidence="3">
    <location>
        <position position="2"/>
    </location>
</feature>
<evidence type="ECO:0000259" key="4">
    <source>
        <dbReference type="PROSITE" id="PS50110"/>
    </source>
</evidence>
<evidence type="ECO:0000256" key="2">
    <source>
        <dbReference type="ARBA" id="ARBA00023012"/>
    </source>
</evidence>
<accession>A0A6B2LYJ1</accession>
<evidence type="ECO:0000256" key="1">
    <source>
        <dbReference type="ARBA" id="ARBA00022553"/>
    </source>
</evidence>
<dbReference type="InterPro" id="IPR001789">
    <property type="entry name" value="Sig_transdc_resp-reg_receiver"/>
</dbReference>
<dbReference type="SUPFAM" id="SSF52172">
    <property type="entry name" value="CheY-like"/>
    <property type="match status" value="1"/>
</dbReference>
<dbReference type="InterPro" id="IPR011006">
    <property type="entry name" value="CheY-like_superfamily"/>
</dbReference>
<organism evidence="5">
    <name type="scientific">Arcella intermedia</name>
    <dbReference type="NCBI Taxonomy" id="1963864"/>
    <lineage>
        <taxon>Eukaryota</taxon>
        <taxon>Amoebozoa</taxon>
        <taxon>Tubulinea</taxon>
        <taxon>Elardia</taxon>
        <taxon>Arcellinida</taxon>
        <taxon>Sphaerothecina</taxon>
        <taxon>Arcellidae</taxon>
        <taxon>Arcella</taxon>
    </lineage>
</organism>
<proteinExistence type="predicted"/>
<dbReference type="Pfam" id="PF00072">
    <property type="entry name" value="Response_reg"/>
    <property type="match status" value="1"/>
</dbReference>
<evidence type="ECO:0000313" key="5">
    <source>
        <dbReference type="EMBL" id="NDV41551.1"/>
    </source>
</evidence>
<sequence length="67" mass="7285">MDVMIPVMDGCKATKEIRKLDGYATVPIIGVTASATIEMCLDSGMDQVLLKPLSPEELKNIIHVKLV</sequence>
<dbReference type="GO" id="GO:0000160">
    <property type="term" value="P:phosphorelay signal transduction system"/>
    <property type="evidence" value="ECO:0007669"/>
    <property type="project" value="UniProtKB-KW"/>
</dbReference>
<feature type="domain" description="Response regulatory" evidence="4">
    <location>
        <begin position="1"/>
        <end position="66"/>
    </location>
</feature>
<dbReference type="CDD" id="cd17546">
    <property type="entry name" value="REC_hyHK_CKI1_RcsC-like"/>
    <property type="match status" value="1"/>
</dbReference>
<evidence type="ECO:0000256" key="3">
    <source>
        <dbReference type="PROSITE-ProRule" id="PRU00169"/>
    </source>
</evidence>